<dbReference type="EMBL" id="JAVDWU010000012">
    <property type="protein sequence ID" value="MDR7152585.1"/>
    <property type="molecule type" value="Genomic_DNA"/>
</dbReference>
<protein>
    <submittedName>
        <fullName evidence="2">Uncharacterized protein</fullName>
    </submittedName>
</protein>
<evidence type="ECO:0000313" key="2">
    <source>
        <dbReference type="EMBL" id="MDR7152585.1"/>
    </source>
</evidence>
<evidence type="ECO:0000313" key="3">
    <source>
        <dbReference type="Proteomes" id="UP001265700"/>
    </source>
</evidence>
<accession>A0ABU1WTH3</accession>
<evidence type="ECO:0000256" key="1">
    <source>
        <dbReference type="SAM" id="MobiDB-lite"/>
    </source>
</evidence>
<reference evidence="2 3" key="1">
    <citation type="submission" date="2023-07" db="EMBL/GenBank/DDBJ databases">
        <title>Sorghum-associated microbial communities from plants grown in Nebraska, USA.</title>
        <authorList>
            <person name="Schachtman D."/>
        </authorList>
    </citation>
    <scope>NUCLEOTIDE SEQUENCE [LARGE SCALE GENOMIC DNA]</scope>
    <source>
        <strain evidence="2 3">4249</strain>
    </source>
</reference>
<comment type="caution">
    <text evidence="2">The sequence shown here is derived from an EMBL/GenBank/DDBJ whole genome shotgun (WGS) entry which is preliminary data.</text>
</comment>
<proteinExistence type="predicted"/>
<keyword evidence="3" id="KW-1185">Reference proteome</keyword>
<organism evidence="2 3">
    <name type="scientific">Hydrogenophaga palleronii</name>
    <dbReference type="NCBI Taxonomy" id="65655"/>
    <lineage>
        <taxon>Bacteria</taxon>
        <taxon>Pseudomonadati</taxon>
        <taxon>Pseudomonadota</taxon>
        <taxon>Betaproteobacteria</taxon>
        <taxon>Burkholderiales</taxon>
        <taxon>Comamonadaceae</taxon>
        <taxon>Hydrogenophaga</taxon>
    </lineage>
</organism>
<feature type="region of interest" description="Disordered" evidence="1">
    <location>
        <begin position="1"/>
        <end position="30"/>
    </location>
</feature>
<dbReference type="Proteomes" id="UP001265700">
    <property type="component" value="Unassembled WGS sequence"/>
</dbReference>
<name>A0ABU1WTH3_9BURK</name>
<sequence>MNAAQSRLKQVRTPLGGSAVHEVTSVGADK</sequence>
<gene>
    <name evidence="2" type="ORF">J2W49_004563</name>
</gene>